<dbReference type="PANTHER" id="PTHR38589:SF1">
    <property type="entry name" value="BLR0621 PROTEIN"/>
    <property type="match status" value="1"/>
</dbReference>
<feature type="region of interest" description="Disordered" evidence="1">
    <location>
        <begin position="30"/>
        <end position="103"/>
    </location>
</feature>
<name>A0A495EWV3_9MICC</name>
<reference evidence="3 4" key="1">
    <citation type="submission" date="2018-10" db="EMBL/GenBank/DDBJ databases">
        <title>Genomic Encyclopedia of Type Strains, Phase IV (KMG-IV): sequencing the most valuable type-strain genomes for metagenomic binning, comparative biology and taxonomic classification.</title>
        <authorList>
            <person name="Goeker M."/>
        </authorList>
    </citation>
    <scope>NUCLEOTIDE SEQUENCE [LARGE SCALE GENOMIC DNA]</scope>
    <source>
        <strain evidence="3 4">DSM 25586</strain>
    </source>
</reference>
<gene>
    <name evidence="3" type="ORF">C8D78_1458</name>
</gene>
<evidence type="ECO:0000313" key="4">
    <source>
        <dbReference type="Proteomes" id="UP000276055"/>
    </source>
</evidence>
<evidence type="ECO:0000313" key="3">
    <source>
        <dbReference type="EMBL" id="RKR20816.1"/>
    </source>
</evidence>
<feature type="signal peptide" evidence="2">
    <location>
        <begin position="1"/>
        <end position="27"/>
    </location>
</feature>
<protein>
    <submittedName>
        <fullName evidence="3">LGFP repeat-containing protein</fullName>
    </submittedName>
</protein>
<dbReference type="EMBL" id="RBIR01000002">
    <property type="protein sequence ID" value="RKR20816.1"/>
    <property type="molecule type" value="Genomic_DNA"/>
</dbReference>
<dbReference type="Pfam" id="PF08310">
    <property type="entry name" value="LGFP"/>
    <property type="match status" value="5"/>
</dbReference>
<evidence type="ECO:0000256" key="2">
    <source>
        <dbReference type="SAM" id="SignalP"/>
    </source>
</evidence>
<organism evidence="3 4">
    <name type="scientific">Arthrobacter oryzae</name>
    <dbReference type="NCBI Taxonomy" id="409290"/>
    <lineage>
        <taxon>Bacteria</taxon>
        <taxon>Bacillati</taxon>
        <taxon>Actinomycetota</taxon>
        <taxon>Actinomycetes</taxon>
        <taxon>Micrococcales</taxon>
        <taxon>Micrococcaceae</taxon>
        <taxon>Arthrobacter</taxon>
    </lineage>
</organism>
<dbReference type="RefSeq" id="WP_120951510.1">
    <property type="nucleotide sequence ID" value="NZ_RBIR01000002.1"/>
</dbReference>
<feature type="chain" id="PRO_5019768418" evidence="2">
    <location>
        <begin position="28"/>
        <end position="635"/>
    </location>
</feature>
<proteinExistence type="predicted"/>
<dbReference type="InterPro" id="IPR013207">
    <property type="entry name" value="LGFP"/>
</dbReference>
<keyword evidence="2" id="KW-0732">Signal</keyword>
<dbReference type="OrthoDB" id="4853485at2"/>
<dbReference type="AlphaFoldDB" id="A0A495EWV3"/>
<evidence type="ECO:0000256" key="1">
    <source>
        <dbReference type="SAM" id="MobiDB-lite"/>
    </source>
</evidence>
<sequence length="635" mass="66098">MKSKLLLITAVILGLTAGPLAAGPAFAEDVTPATSPAPTTTATPAPTGSTSAPADPAPEGTAVPAATATPTAERLRPLADPTVTPTVTPTATPTATLAPTPQPAAFVTQGPIAAKWTALKGAAGALGAPTADQVCSSGVCSQTFEGGSIFWTTSTGAHPVLETGGHTGPRWYAKGALAVFGYPVTDETAVSGGTIQKFSRGPIVAWTGTQLLEFSATSGIGSRWVAAGGEAVLGLPVAAEACGLRASGCFQQFGKGYIYWAPGIGGQVVWGSILGRWKDDGAQNSLLGYPLTGESCGLAAGGCVQRFEGGSIFYSPTSGAHATRGAIGNRYAAAGAPRSMLGYPLTNEACGQPSGGCVQRFQGGSIYWSSTTGAWISGKGIDSKFVAAGGLRSSLGYPIASERCANGACAQSYQHGDITWARSGARLYEMSECHKLNNGQAKYPTYGANRVLLTWTSGYGISHATNLYCMNVAGVYVPDWRTDGYVGKSGFKPPGVPSGPTRNLYSPTGSFSVTEAFGLGNPGTKLAYRTLNPQSRWGGNPWTATYNKYHESSSWVGWDENMWWFASLGYYRQGAVINYNRPNIVQDAGFAIFLHMNKIPTAGCISLDDWAVVDYLRKSTPGDRIIMGTYGALFR</sequence>
<accession>A0A495EWV3</accession>
<dbReference type="PANTHER" id="PTHR38589">
    <property type="entry name" value="BLR0621 PROTEIN"/>
    <property type="match status" value="1"/>
</dbReference>
<dbReference type="Proteomes" id="UP000276055">
    <property type="component" value="Unassembled WGS sequence"/>
</dbReference>
<comment type="caution">
    <text evidence="3">The sequence shown here is derived from an EMBL/GenBank/DDBJ whole genome shotgun (WGS) entry which is preliminary data.</text>
</comment>